<organism evidence="1 2">
    <name type="scientific">Dissulfuribacter thermophilus</name>
    <dbReference type="NCBI Taxonomy" id="1156395"/>
    <lineage>
        <taxon>Bacteria</taxon>
        <taxon>Pseudomonadati</taxon>
        <taxon>Thermodesulfobacteriota</taxon>
        <taxon>Dissulfuribacteria</taxon>
        <taxon>Dissulfuribacterales</taxon>
        <taxon>Dissulfuribacteraceae</taxon>
        <taxon>Dissulfuribacter</taxon>
    </lineage>
</organism>
<comment type="caution">
    <text evidence="1">The sequence shown here is derived from an EMBL/GenBank/DDBJ whole genome shotgun (WGS) entry which is preliminary data.</text>
</comment>
<accession>A0A1B9F5S8</accession>
<evidence type="ECO:0000313" key="1">
    <source>
        <dbReference type="EMBL" id="OCC15121.1"/>
    </source>
</evidence>
<gene>
    <name evidence="1" type="ORF">DBT_1607</name>
</gene>
<protein>
    <submittedName>
        <fullName evidence="1">Uncharacterized protein</fullName>
    </submittedName>
</protein>
<reference evidence="1 2" key="1">
    <citation type="submission" date="2016-06" db="EMBL/GenBank/DDBJ databases">
        <title>Respiratory ammonification of nitrate coupled to the oxidation of elemental sulfur in deep-sea autotrophic thermophilic bacteria.</title>
        <authorList>
            <person name="Slobodkina G.B."/>
            <person name="Mardanov A.V."/>
            <person name="Ravin N.V."/>
            <person name="Frolova A.A."/>
            <person name="Viryasiv M.B."/>
            <person name="Chernyh N.A."/>
            <person name="Bonch-Osmolovskaya E.A."/>
            <person name="Slobodkin A.I."/>
        </authorList>
    </citation>
    <scope>NUCLEOTIDE SEQUENCE [LARGE SCALE GENOMIC DNA]</scope>
    <source>
        <strain evidence="1 2">S69</strain>
    </source>
</reference>
<dbReference type="AlphaFoldDB" id="A0A1B9F5S8"/>
<proteinExistence type="predicted"/>
<sequence length="41" mass="4908">MARKQQLIVKIFPKTPFFSKILKIYYYGSILKILFQDIRSA</sequence>
<keyword evidence="2" id="KW-1185">Reference proteome</keyword>
<dbReference type="Proteomes" id="UP000093080">
    <property type="component" value="Unassembled WGS sequence"/>
</dbReference>
<dbReference type="EMBL" id="MAGO01000007">
    <property type="protein sequence ID" value="OCC15121.1"/>
    <property type="molecule type" value="Genomic_DNA"/>
</dbReference>
<name>A0A1B9F5S8_9BACT</name>
<evidence type="ECO:0000313" key="2">
    <source>
        <dbReference type="Proteomes" id="UP000093080"/>
    </source>
</evidence>
<dbReference type="STRING" id="1156395.DBT_1607"/>